<dbReference type="Pfam" id="PF09951">
    <property type="entry name" value="Imm33"/>
    <property type="match status" value="1"/>
</dbReference>
<accession>A0A7T7M9Q6</accession>
<dbReference type="Proteomes" id="UP000595895">
    <property type="component" value="Chromosome"/>
</dbReference>
<organism evidence="2 3">
    <name type="scientific">Actinomyces weissii</name>
    <dbReference type="NCBI Taxonomy" id="675090"/>
    <lineage>
        <taxon>Bacteria</taxon>
        <taxon>Bacillati</taxon>
        <taxon>Actinomycetota</taxon>
        <taxon>Actinomycetes</taxon>
        <taxon>Actinomycetales</taxon>
        <taxon>Actinomycetaceae</taxon>
        <taxon>Actinomyces</taxon>
    </lineage>
</organism>
<dbReference type="EMBL" id="CP066802">
    <property type="protein sequence ID" value="QQM67264.1"/>
    <property type="molecule type" value="Genomic_DNA"/>
</dbReference>
<keyword evidence="3" id="KW-1185">Reference proteome</keyword>
<dbReference type="AlphaFoldDB" id="A0A7T7M9Q6"/>
<evidence type="ECO:0000259" key="1">
    <source>
        <dbReference type="Pfam" id="PF09951"/>
    </source>
</evidence>
<dbReference type="InterPro" id="IPR018689">
    <property type="entry name" value="Imm33_dom"/>
</dbReference>
<reference evidence="2 3" key="1">
    <citation type="submission" date="2020-12" db="EMBL/GenBank/DDBJ databases">
        <authorList>
            <person name="Zhou J."/>
        </authorList>
    </citation>
    <scope>NUCLEOTIDE SEQUENCE [LARGE SCALE GENOMIC DNA]</scope>
    <source>
        <strain evidence="2 3">CCUG 61299</strain>
    </source>
</reference>
<protein>
    <submittedName>
        <fullName evidence="2">DUF2185 domain-containing protein</fullName>
    </submittedName>
</protein>
<proteinExistence type="predicted"/>
<evidence type="ECO:0000313" key="3">
    <source>
        <dbReference type="Proteomes" id="UP000595895"/>
    </source>
</evidence>
<dbReference type="RefSeq" id="WP_200275686.1">
    <property type="nucleotide sequence ID" value="NZ_CP066802.1"/>
</dbReference>
<evidence type="ECO:0000313" key="2">
    <source>
        <dbReference type="EMBL" id="QQM67264.1"/>
    </source>
</evidence>
<dbReference type="KEGG" id="awe:JG540_09760"/>
<feature type="domain" description="Immunity protein Imm33" evidence="1">
    <location>
        <begin position="21"/>
        <end position="101"/>
    </location>
</feature>
<name>A0A7T7M9Q6_9ACTO</name>
<sequence length="119" mass="13185">MSTPASEHPDVPEFIKASGACLISRNILERKGLVKWATREESANRVDNGWRILGHTDTNEFLADPSSMVVVDYNTACAIEPALIGIYPLPVGSDLQLVVDENRKRTWYDNTTGQPLTDL</sequence>
<gene>
    <name evidence="2" type="ORF">JG540_09760</name>
</gene>